<name>A0AAP0EFX1_9MAGN</name>
<proteinExistence type="inferred from homology"/>
<keyword evidence="7 9" id="KW-1133">Transmembrane helix</keyword>
<organism evidence="11 12">
    <name type="scientific">Stephania yunnanensis</name>
    <dbReference type="NCBI Taxonomy" id="152371"/>
    <lineage>
        <taxon>Eukaryota</taxon>
        <taxon>Viridiplantae</taxon>
        <taxon>Streptophyta</taxon>
        <taxon>Embryophyta</taxon>
        <taxon>Tracheophyta</taxon>
        <taxon>Spermatophyta</taxon>
        <taxon>Magnoliopsida</taxon>
        <taxon>Ranunculales</taxon>
        <taxon>Menispermaceae</taxon>
        <taxon>Menispermoideae</taxon>
        <taxon>Cissampelideae</taxon>
        <taxon>Stephania</taxon>
    </lineage>
</organism>
<evidence type="ECO:0000259" key="10">
    <source>
        <dbReference type="PROSITE" id="PS50893"/>
    </source>
</evidence>
<comment type="subcellular location">
    <subcellularLocation>
        <location evidence="1">Membrane</location>
        <topology evidence="1">Multi-pass membrane protein</topology>
    </subcellularLocation>
</comment>
<dbReference type="InterPro" id="IPR013525">
    <property type="entry name" value="ABC2_TM"/>
</dbReference>
<feature type="domain" description="ABC transporter" evidence="10">
    <location>
        <begin position="24"/>
        <end position="280"/>
    </location>
</feature>
<dbReference type="PANTHER" id="PTHR48041:SF22">
    <property type="entry name" value="ABC TRANSPORTER G FAMILY MEMBER 9"/>
    <property type="match status" value="1"/>
</dbReference>
<dbReference type="FunFam" id="3.40.50.300:FF:000337">
    <property type="entry name" value="ABC transporter G family member 22"/>
    <property type="match status" value="1"/>
</dbReference>
<dbReference type="PROSITE" id="PS00211">
    <property type="entry name" value="ABC_TRANSPORTER_1"/>
    <property type="match status" value="1"/>
</dbReference>
<evidence type="ECO:0000256" key="4">
    <source>
        <dbReference type="ARBA" id="ARBA00022692"/>
    </source>
</evidence>
<dbReference type="AlphaFoldDB" id="A0AAP0EFX1"/>
<dbReference type="InterPro" id="IPR043926">
    <property type="entry name" value="ABCG_dom"/>
</dbReference>
<dbReference type="Proteomes" id="UP001420932">
    <property type="component" value="Unassembled WGS sequence"/>
</dbReference>
<dbReference type="InterPro" id="IPR027417">
    <property type="entry name" value="P-loop_NTPase"/>
</dbReference>
<keyword evidence="6" id="KW-0067">ATP-binding</keyword>
<dbReference type="GO" id="GO:0005524">
    <property type="term" value="F:ATP binding"/>
    <property type="evidence" value="ECO:0007669"/>
    <property type="project" value="UniProtKB-KW"/>
</dbReference>
<reference evidence="11 12" key="1">
    <citation type="submission" date="2024-01" db="EMBL/GenBank/DDBJ databases">
        <title>Genome assemblies of Stephania.</title>
        <authorList>
            <person name="Yang L."/>
        </authorList>
    </citation>
    <scope>NUCLEOTIDE SEQUENCE [LARGE SCALE GENOMIC DNA]</scope>
    <source>
        <strain evidence="11">YNDBR</strain>
        <tissue evidence="11">Leaf</tissue>
    </source>
</reference>
<gene>
    <name evidence="11" type="ORF">Syun_027577</name>
</gene>
<feature type="transmembrane region" description="Helical" evidence="9">
    <location>
        <begin position="538"/>
        <end position="557"/>
    </location>
</feature>
<protein>
    <recommendedName>
        <fullName evidence="10">ABC transporter domain-containing protein</fullName>
    </recommendedName>
</protein>
<dbReference type="Pfam" id="PF01061">
    <property type="entry name" value="ABC2_membrane"/>
    <property type="match status" value="1"/>
</dbReference>
<dbReference type="SMART" id="SM00382">
    <property type="entry name" value="AAA"/>
    <property type="match status" value="1"/>
</dbReference>
<evidence type="ECO:0000256" key="9">
    <source>
        <dbReference type="SAM" id="Phobius"/>
    </source>
</evidence>
<evidence type="ECO:0000313" key="12">
    <source>
        <dbReference type="Proteomes" id="UP001420932"/>
    </source>
</evidence>
<keyword evidence="12" id="KW-1185">Reference proteome</keyword>
<keyword evidence="5" id="KW-0547">Nucleotide-binding</keyword>
<dbReference type="Pfam" id="PF19055">
    <property type="entry name" value="ABC2_membrane_7"/>
    <property type="match status" value="1"/>
</dbReference>
<dbReference type="InterPro" id="IPR050352">
    <property type="entry name" value="ABCG_transporters"/>
</dbReference>
<feature type="transmembrane region" description="Helical" evidence="9">
    <location>
        <begin position="430"/>
        <end position="452"/>
    </location>
</feature>
<comment type="similarity">
    <text evidence="2">Belongs to the ABC transporter superfamily. ABCG family. Eye pigment precursor importer (TC 3.A.1.204) subfamily.</text>
</comment>
<dbReference type="InterPro" id="IPR003593">
    <property type="entry name" value="AAA+_ATPase"/>
</dbReference>
<dbReference type="EMBL" id="JBBNAF010000012">
    <property type="protein sequence ID" value="KAK9092666.1"/>
    <property type="molecule type" value="Genomic_DNA"/>
</dbReference>
<feature type="transmembrane region" description="Helical" evidence="9">
    <location>
        <begin position="400"/>
        <end position="418"/>
    </location>
</feature>
<dbReference type="Pfam" id="PF00005">
    <property type="entry name" value="ABC_tran"/>
    <property type="match status" value="1"/>
</dbReference>
<dbReference type="GO" id="GO:0005886">
    <property type="term" value="C:plasma membrane"/>
    <property type="evidence" value="ECO:0007669"/>
    <property type="project" value="TreeGrafter"/>
</dbReference>
<evidence type="ECO:0000256" key="8">
    <source>
        <dbReference type="ARBA" id="ARBA00023136"/>
    </source>
</evidence>
<sequence length="564" mass="62168">MEELEPQNRTSLTIFNEAKLPITLEFKDIVYKVGIKKGGERWFCGKDLRGSEQERVILKGVTGAVLPGEMLAMLGPSGSGKTTLLTALGGRLGGHLTGTIAFNGRPFSNVIKRSTGFVTQDDVLYPHLTVEETLVFTALLRLPNRLSKDMKVMQAKAVMNQLGLTKCKNTIIGGIFTRGISGGERKRVSIGQELLINPSLLLLDEPTSGLDSTTAERIVGTVSDLARGGRTLVMTIHQPSSRLFYMFHKVLLLSDGSPLYFGKGTNAIEYFSSIGYSPSVSMNPSDFILDLANGVSDHSDDQVMVKQALALAYKNNLDENLKEEMQEKKNTLSEHNLKDKEFGSWSTTWLQQFSVLLKRGLKERRHESFSFPDGFPSISCCSHLWASMVEINSPTGSGDLPMELALPTVFVTITYWMAGLKPNAANFFETLFVLLFSVLSSQGLGLAIGAIMSDLRSATTLGGIIILSFNLVGGFFVAHVPNFMRWVQYISYNSHSYRLLLASQYKPDDVYECDPNASCRVDSIPIIKMVGINKKASSFAALAVMFLGYRLIAYFALRRIGVKR</sequence>
<dbReference type="Gene3D" id="3.40.50.300">
    <property type="entry name" value="P-loop containing nucleotide triphosphate hydrolases"/>
    <property type="match status" value="1"/>
</dbReference>
<evidence type="ECO:0000256" key="2">
    <source>
        <dbReference type="ARBA" id="ARBA00005814"/>
    </source>
</evidence>
<keyword evidence="4 9" id="KW-0812">Transmembrane</keyword>
<dbReference type="InterPro" id="IPR003439">
    <property type="entry name" value="ABC_transporter-like_ATP-bd"/>
</dbReference>
<dbReference type="SUPFAM" id="SSF52540">
    <property type="entry name" value="P-loop containing nucleoside triphosphate hydrolases"/>
    <property type="match status" value="1"/>
</dbReference>
<evidence type="ECO:0000256" key="3">
    <source>
        <dbReference type="ARBA" id="ARBA00022448"/>
    </source>
</evidence>
<keyword evidence="8 9" id="KW-0472">Membrane</keyword>
<comment type="caution">
    <text evidence="11">The sequence shown here is derived from an EMBL/GenBank/DDBJ whole genome shotgun (WGS) entry which is preliminary data.</text>
</comment>
<dbReference type="GO" id="GO:0016887">
    <property type="term" value="F:ATP hydrolysis activity"/>
    <property type="evidence" value="ECO:0007669"/>
    <property type="project" value="InterPro"/>
</dbReference>
<evidence type="ECO:0000256" key="5">
    <source>
        <dbReference type="ARBA" id="ARBA00022741"/>
    </source>
</evidence>
<dbReference type="PANTHER" id="PTHR48041">
    <property type="entry name" value="ABC TRANSPORTER G FAMILY MEMBER 28"/>
    <property type="match status" value="1"/>
</dbReference>
<feature type="transmembrane region" description="Helical" evidence="9">
    <location>
        <begin position="458"/>
        <end position="478"/>
    </location>
</feature>
<dbReference type="PROSITE" id="PS50893">
    <property type="entry name" value="ABC_TRANSPORTER_2"/>
    <property type="match status" value="1"/>
</dbReference>
<keyword evidence="3" id="KW-0813">Transport</keyword>
<dbReference type="GO" id="GO:0140359">
    <property type="term" value="F:ABC-type transporter activity"/>
    <property type="evidence" value="ECO:0007669"/>
    <property type="project" value="InterPro"/>
</dbReference>
<evidence type="ECO:0000256" key="1">
    <source>
        <dbReference type="ARBA" id="ARBA00004141"/>
    </source>
</evidence>
<evidence type="ECO:0000313" key="11">
    <source>
        <dbReference type="EMBL" id="KAK9092666.1"/>
    </source>
</evidence>
<evidence type="ECO:0000256" key="6">
    <source>
        <dbReference type="ARBA" id="ARBA00022840"/>
    </source>
</evidence>
<evidence type="ECO:0000256" key="7">
    <source>
        <dbReference type="ARBA" id="ARBA00022989"/>
    </source>
</evidence>
<dbReference type="InterPro" id="IPR017871">
    <property type="entry name" value="ABC_transporter-like_CS"/>
</dbReference>
<accession>A0AAP0EFX1</accession>